<feature type="region of interest" description="Disordered" evidence="3">
    <location>
        <begin position="620"/>
        <end position="656"/>
    </location>
</feature>
<dbReference type="PROSITE" id="PS50002">
    <property type="entry name" value="SH3"/>
    <property type="match status" value="1"/>
</dbReference>
<sequence length="656" mass="70217">MSSCNTIWSSGIIWTRIRRTLAPLLLLLSMISRPLRLYLKTLSRKSLPVNNTFIFNTSKTTRSAVTIRSKILAKHLSTRHLLFYKSFFLLFCFPYPIHSITPCFPLNGSKACPEVAGYSITPGSYLTFYTFLTSVDNITAFDDAIKAYVNNTAQYAAVGCPSVPPARFTLTLVCADLVNDPISQTCSESAGGKKSPGICAQTCDDFHASLGETLGNKTLCPGGNGSQLGDLAQRLDSLCQKPDGDGDCISGAANENTTCGFSDTASRCEFCSKQNTTAQACCNGCPPKTVLNNNTTTTRPATPTVTTLSSLPPDSSKSNGLGEPVMWGLIFGSVAVVGVAIGIALFYYCIKDKPKHERVPSIDPTPPDPRTPDRSSNASSVTIKRGSAAHLVGSPGGGGDPLVTGNLAVDNSSVDNPPFRNLEGNPTLGNPPFGNPPFGNPPFGNPPFDTFNNLAGGDSMVETTADIVPVDVESVDVPNIGDDPTVLPGPITFPPDEDNIVIVVHPYASQLQDELNLTPNDSIIVRRIFDDGWAVGYNQNTHQEGAFPIVCVVYSHFLQSDVGTNETLPEMSGNSAPGENTPLAGDLTQDLLSNSGVIRSSSISSNPSLRRQFSLTESLESVPRRNSSMRRARGRSGDNDEFAENRRSSVREWGEL</sequence>
<evidence type="ECO:0000256" key="1">
    <source>
        <dbReference type="ARBA" id="ARBA00022443"/>
    </source>
</evidence>
<feature type="transmembrane region" description="Helical" evidence="4">
    <location>
        <begin position="325"/>
        <end position="350"/>
    </location>
</feature>
<evidence type="ECO:0000256" key="4">
    <source>
        <dbReference type="SAM" id="Phobius"/>
    </source>
</evidence>
<name>A0A9N8ZCS5_9GLOM</name>
<dbReference type="EMBL" id="CAJVPI010000156">
    <property type="protein sequence ID" value="CAG8490993.1"/>
    <property type="molecule type" value="Genomic_DNA"/>
</dbReference>
<dbReference type="InterPro" id="IPR001452">
    <property type="entry name" value="SH3_domain"/>
</dbReference>
<dbReference type="OrthoDB" id="5340910at2759"/>
<dbReference type="AlphaFoldDB" id="A0A9N8ZCS5"/>
<dbReference type="Pfam" id="PF00018">
    <property type="entry name" value="SH3_1"/>
    <property type="match status" value="1"/>
</dbReference>
<dbReference type="InterPro" id="IPR036028">
    <property type="entry name" value="SH3-like_dom_sf"/>
</dbReference>
<feature type="region of interest" description="Disordered" evidence="3">
    <location>
        <begin position="296"/>
        <end position="319"/>
    </location>
</feature>
<evidence type="ECO:0000259" key="5">
    <source>
        <dbReference type="PROSITE" id="PS50002"/>
    </source>
</evidence>
<dbReference type="Proteomes" id="UP000789739">
    <property type="component" value="Unassembled WGS sequence"/>
</dbReference>
<gene>
    <name evidence="6" type="ORF">PBRASI_LOCUS2105</name>
</gene>
<feature type="domain" description="SH3" evidence="5">
    <location>
        <begin position="496"/>
        <end position="557"/>
    </location>
</feature>
<comment type="caution">
    <text evidence="6">The sequence shown here is derived from an EMBL/GenBank/DDBJ whole genome shotgun (WGS) entry which is preliminary data.</text>
</comment>
<feature type="region of interest" description="Disordered" evidence="3">
    <location>
        <begin position="565"/>
        <end position="587"/>
    </location>
</feature>
<evidence type="ECO:0000313" key="7">
    <source>
        <dbReference type="Proteomes" id="UP000789739"/>
    </source>
</evidence>
<dbReference type="SUPFAM" id="SSF50044">
    <property type="entry name" value="SH3-domain"/>
    <property type="match status" value="1"/>
</dbReference>
<reference evidence="6" key="1">
    <citation type="submission" date="2021-06" db="EMBL/GenBank/DDBJ databases">
        <authorList>
            <person name="Kallberg Y."/>
            <person name="Tangrot J."/>
            <person name="Rosling A."/>
        </authorList>
    </citation>
    <scope>NUCLEOTIDE SEQUENCE</scope>
    <source>
        <strain evidence="6">BR232B</strain>
    </source>
</reference>
<keyword evidence="7" id="KW-1185">Reference proteome</keyword>
<accession>A0A9N8ZCS5</accession>
<proteinExistence type="predicted"/>
<keyword evidence="4" id="KW-0812">Transmembrane</keyword>
<protein>
    <submittedName>
        <fullName evidence="6">4161_t:CDS:1</fullName>
    </submittedName>
</protein>
<dbReference type="SMART" id="SM00326">
    <property type="entry name" value="SH3"/>
    <property type="match status" value="1"/>
</dbReference>
<feature type="compositionally biased region" description="Basic and acidic residues" evidence="3">
    <location>
        <begin position="635"/>
        <end position="656"/>
    </location>
</feature>
<evidence type="ECO:0000256" key="3">
    <source>
        <dbReference type="SAM" id="MobiDB-lite"/>
    </source>
</evidence>
<organism evidence="6 7">
    <name type="scientific">Paraglomus brasilianum</name>
    <dbReference type="NCBI Taxonomy" id="144538"/>
    <lineage>
        <taxon>Eukaryota</taxon>
        <taxon>Fungi</taxon>
        <taxon>Fungi incertae sedis</taxon>
        <taxon>Mucoromycota</taxon>
        <taxon>Glomeromycotina</taxon>
        <taxon>Glomeromycetes</taxon>
        <taxon>Paraglomerales</taxon>
        <taxon>Paraglomeraceae</taxon>
        <taxon>Paraglomus</taxon>
    </lineage>
</organism>
<evidence type="ECO:0000313" key="6">
    <source>
        <dbReference type="EMBL" id="CAG8490993.1"/>
    </source>
</evidence>
<keyword evidence="4" id="KW-0472">Membrane</keyword>
<keyword evidence="1 2" id="KW-0728">SH3 domain</keyword>
<evidence type="ECO:0000256" key="2">
    <source>
        <dbReference type="PROSITE-ProRule" id="PRU00192"/>
    </source>
</evidence>
<feature type="compositionally biased region" description="Pro residues" evidence="3">
    <location>
        <begin position="433"/>
        <end position="445"/>
    </location>
</feature>
<dbReference type="Gene3D" id="2.30.30.40">
    <property type="entry name" value="SH3 Domains"/>
    <property type="match status" value="1"/>
</dbReference>
<feature type="compositionally biased region" description="Polar residues" evidence="3">
    <location>
        <begin position="565"/>
        <end position="578"/>
    </location>
</feature>
<keyword evidence="4" id="KW-1133">Transmembrane helix</keyword>
<feature type="region of interest" description="Disordered" evidence="3">
    <location>
        <begin position="357"/>
        <end position="445"/>
    </location>
</feature>
<feature type="compositionally biased region" description="Low complexity" evidence="3">
    <location>
        <begin position="296"/>
        <end position="316"/>
    </location>
</feature>